<organism evidence="3 4">
    <name type="scientific">Blastococcus aurantiacus</name>
    <dbReference type="NCBI Taxonomy" id="1550231"/>
    <lineage>
        <taxon>Bacteria</taxon>
        <taxon>Bacillati</taxon>
        <taxon>Actinomycetota</taxon>
        <taxon>Actinomycetes</taxon>
        <taxon>Geodermatophilales</taxon>
        <taxon>Geodermatophilaceae</taxon>
        <taxon>Blastococcus</taxon>
    </lineage>
</organism>
<name>A0A1G7HRL3_9ACTN</name>
<keyword evidence="2" id="KW-0472">Membrane</keyword>
<sequence length="143" mass="15281">MRHALAAYGVVLVVLLMLAREYEAAGWTAVGTLEVTAALVNSLLLVAVAAGVLLAGRLALESWARSMARWRRRQALAAGEDWADAEVVGVTSWRTERPEAPGEIAAAPEPVRPAPAGFTYVGPSYGSDSRPTPPFPERPGRQF</sequence>
<feature type="region of interest" description="Disordered" evidence="1">
    <location>
        <begin position="94"/>
        <end position="113"/>
    </location>
</feature>
<keyword evidence="2" id="KW-0812">Transmembrane</keyword>
<evidence type="ECO:0000313" key="3">
    <source>
        <dbReference type="EMBL" id="SDF03111.1"/>
    </source>
</evidence>
<keyword evidence="4" id="KW-1185">Reference proteome</keyword>
<feature type="transmembrane region" description="Helical" evidence="2">
    <location>
        <begin position="35"/>
        <end position="60"/>
    </location>
</feature>
<protein>
    <submittedName>
        <fullName evidence="3">Uncharacterized protein</fullName>
    </submittedName>
</protein>
<reference evidence="4" key="1">
    <citation type="submission" date="2016-10" db="EMBL/GenBank/DDBJ databases">
        <authorList>
            <person name="Varghese N."/>
            <person name="Submissions S."/>
        </authorList>
    </citation>
    <scope>NUCLEOTIDE SEQUENCE [LARGE SCALE GENOMIC DNA]</scope>
    <source>
        <strain evidence="4">DSM 44268</strain>
    </source>
</reference>
<dbReference type="STRING" id="1550231.SAMN05660662_0785"/>
<proteinExistence type="predicted"/>
<dbReference type="EMBL" id="FNBT01000001">
    <property type="protein sequence ID" value="SDF03111.1"/>
    <property type="molecule type" value="Genomic_DNA"/>
</dbReference>
<dbReference type="RefSeq" id="WP_091763759.1">
    <property type="nucleotide sequence ID" value="NZ_FNBT01000001.1"/>
</dbReference>
<keyword evidence="2" id="KW-1133">Transmembrane helix</keyword>
<dbReference type="Proteomes" id="UP000199406">
    <property type="component" value="Unassembled WGS sequence"/>
</dbReference>
<evidence type="ECO:0000313" key="4">
    <source>
        <dbReference type="Proteomes" id="UP000199406"/>
    </source>
</evidence>
<dbReference type="AlphaFoldDB" id="A0A1G7HRL3"/>
<feature type="region of interest" description="Disordered" evidence="1">
    <location>
        <begin position="118"/>
        <end position="143"/>
    </location>
</feature>
<accession>A0A1G7HRL3</accession>
<gene>
    <name evidence="3" type="ORF">SAMN05660662_0785</name>
</gene>
<evidence type="ECO:0000256" key="1">
    <source>
        <dbReference type="SAM" id="MobiDB-lite"/>
    </source>
</evidence>
<evidence type="ECO:0000256" key="2">
    <source>
        <dbReference type="SAM" id="Phobius"/>
    </source>
</evidence>